<keyword evidence="7" id="KW-1185">Reference proteome</keyword>
<dbReference type="STRING" id="573061.Clocel_3039"/>
<dbReference type="GO" id="GO:0017116">
    <property type="term" value="F:single-stranded DNA helicase activity"/>
    <property type="evidence" value="ECO:0007669"/>
    <property type="project" value="TreeGrafter"/>
</dbReference>
<dbReference type="SUPFAM" id="SSF47781">
    <property type="entry name" value="RuvA domain 2-like"/>
    <property type="match status" value="1"/>
</dbReference>
<dbReference type="InterPro" id="IPR006345">
    <property type="entry name" value="RecD2"/>
</dbReference>
<dbReference type="Pfam" id="PF13245">
    <property type="entry name" value="AAA_19"/>
    <property type="match status" value="1"/>
</dbReference>
<keyword evidence="3 6" id="KW-0347">Helicase</keyword>
<proteinExistence type="inferred from homology"/>
<comment type="catalytic activity">
    <reaction evidence="3">
        <text>ATP + H2O = ADP + phosphate + H(+)</text>
        <dbReference type="Rhea" id="RHEA:13065"/>
        <dbReference type="ChEBI" id="CHEBI:15377"/>
        <dbReference type="ChEBI" id="CHEBI:15378"/>
        <dbReference type="ChEBI" id="CHEBI:30616"/>
        <dbReference type="ChEBI" id="CHEBI:43474"/>
        <dbReference type="ChEBI" id="CHEBI:456216"/>
        <dbReference type="EC" id="5.6.2.3"/>
    </reaction>
</comment>
<keyword evidence="3 6" id="KW-0378">Hydrolase</keyword>
<dbReference type="AlphaFoldDB" id="D9STJ5"/>
<comment type="function">
    <text evidence="3">DNA-dependent ATPase and ATP-dependent 5'-3' DNA helicase. Has no activity on blunt DNA or DNA with 3'-overhangs, requires at least 10 bases of 5'-ssDNA for helicase activity.</text>
</comment>
<dbReference type="GO" id="GO:0043139">
    <property type="term" value="F:5'-3' DNA helicase activity"/>
    <property type="evidence" value="ECO:0007669"/>
    <property type="project" value="UniProtKB-UniRule"/>
</dbReference>
<keyword evidence="3" id="KW-0413">Isomerase</keyword>
<dbReference type="Pfam" id="PF13538">
    <property type="entry name" value="UvrD_C_2"/>
    <property type="match status" value="1"/>
</dbReference>
<evidence type="ECO:0000256" key="3">
    <source>
        <dbReference type="HAMAP-Rule" id="MF_01488"/>
    </source>
</evidence>
<dbReference type="Pfam" id="PF23139">
    <property type="entry name" value="OB_YrrC"/>
    <property type="match status" value="1"/>
</dbReference>
<dbReference type="GO" id="GO:0016887">
    <property type="term" value="F:ATP hydrolysis activity"/>
    <property type="evidence" value="ECO:0007669"/>
    <property type="project" value="RHEA"/>
</dbReference>
<dbReference type="Pfam" id="PF14490">
    <property type="entry name" value="HHH_RecD2"/>
    <property type="match status" value="1"/>
</dbReference>
<dbReference type="InterPro" id="IPR003583">
    <property type="entry name" value="Hlx-hairpin-Hlx_DNA-bd_motif"/>
</dbReference>
<dbReference type="Proteomes" id="UP000002730">
    <property type="component" value="Chromosome"/>
</dbReference>
<dbReference type="CDD" id="cd17933">
    <property type="entry name" value="DEXSc_RecD-like"/>
    <property type="match status" value="1"/>
</dbReference>
<evidence type="ECO:0000313" key="7">
    <source>
        <dbReference type="Proteomes" id="UP000002730"/>
    </source>
</evidence>
<dbReference type="SUPFAM" id="SSF52540">
    <property type="entry name" value="P-loop containing nucleoside triphosphate hydrolases"/>
    <property type="match status" value="1"/>
</dbReference>
<organism evidence="6 7">
    <name type="scientific">Clostridium cellulovorans (strain ATCC 35296 / DSM 3052 / OCM 3 / 743B)</name>
    <dbReference type="NCBI Taxonomy" id="573061"/>
    <lineage>
        <taxon>Bacteria</taxon>
        <taxon>Bacillati</taxon>
        <taxon>Bacillota</taxon>
        <taxon>Clostridia</taxon>
        <taxon>Eubacteriales</taxon>
        <taxon>Clostridiaceae</taxon>
        <taxon>Clostridium</taxon>
    </lineage>
</organism>
<comment type="similarity">
    <text evidence="3">Belongs to the RecD family. RecD2 subfamily.</text>
</comment>
<feature type="domain" description="Helix-hairpin-helix DNA-binding motif class 1" evidence="4">
    <location>
        <begin position="116"/>
        <end position="135"/>
    </location>
</feature>
<keyword evidence="3" id="KW-0238">DNA-binding</keyword>
<dbReference type="SMART" id="SM00278">
    <property type="entry name" value="HhH1"/>
    <property type="match status" value="3"/>
</dbReference>
<accession>D9STJ5</accession>
<dbReference type="InterPro" id="IPR027785">
    <property type="entry name" value="UvrD-like_helicase_C"/>
</dbReference>
<dbReference type="RefSeq" id="WP_010075824.1">
    <property type="nucleotide sequence ID" value="NC_014393.1"/>
</dbReference>
<name>D9STJ5_CLOC7</name>
<dbReference type="PANTHER" id="PTHR43788">
    <property type="entry name" value="DNA2/NAM7 HELICASE FAMILY MEMBER"/>
    <property type="match status" value="1"/>
</dbReference>
<dbReference type="Gene3D" id="3.40.50.300">
    <property type="entry name" value="P-loop containing nucleotide triphosphate hydrolases"/>
    <property type="match status" value="2"/>
</dbReference>
<dbReference type="NCBIfam" id="TIGR01448">
    <property type="entry name" value="recD_rel"/>
    <property type="match status" value="1"/>
</dbReference>
<dbReference type="Pfam" id="PF18335">
    <property type="entry name" value="SH3_13"/>
    <property type="match status" value="1"/>
</dbReference>
<evidence type="ECO:0000259" key="4">
    <source>
        <dbReference type="SMART" id="SM00278"/>
    </source>
</evidence>
<sequence>MIEIQGTVEAIVFQNEDNGYVVATIKYDDNKATIVGVIPYIVEGQTLKLKGQWINHKKFGQQFKVEECEEVLPDSVIGIERYLSSGVVQGIGPVTARKIVQHFGNDALRIMEEDIERLKEIEGIGAKKIKVIAESFATQRDIRAIMVFLQTYGVTPTQCNKIYKRFGNAAIEMVKNNPYILTEEISGIGFRTADKIARSLGIELNSPYRIQSGIIYLVKHFSLLGNTYMPLHKLISEGKDILSVDALEIEKNLQECILDLKLKVEEFNQELCVFDLPYYYSELSVTSKLLTLATSSYDELKIDIDVEIKEFEEKNNIVFAESQKEAVRGAIENGIEVITGGPGTGKTTIINCINSIFEKHSLKISMAAPTGRAAKRMTESTGREAKTIHRLLELGFSEDEGNSEFIRNEESPLKCDVLIVDEASMIDIMLMSNLLKAVELGTRIIIVGDVDQLPSVGPGNVLRDIIDSNAVKVVRLKEIFRQSKESMIIVNAHMINNGKIPVLNSKDKDFFFITKESPNDILEEIKGLIYKRLPSFNKKWDNIKHIQILTPMRRGVLGVETLNGQLQEILNPYSSIKKEIEFRNTVFRIGDKVMQTKNNYQIKWERISGNGEYDGMGIFNGDIGYIDDIDEENNRLHIIFDDERLVKYEDCYFDELELAYAMTIHKSQGSEFPVVIMPMFMGAPMLMNRNLLYTGVTRAKEMVVLVGNKKALNFMVENTNSVERYSGLCYRITDILG</sequence>
<dbReference type="InterPro" id="IPR027417">
    <property type="entry name" value="P-loop_NTPase"/>
</dbReference>
<dbReference type="OrthoDB" id="9803432at2"/>
<dbReference type="PANTHER" id="PTHR43788:SF6">
    <property type="entry name" value="DNA HELICASE B"/>
    <property type="match status" value="1"/>
</dbReference>
<dbReference type="Gene3D" id="2.30.30.940">
    <property type="match status" value="1"/>
</dbReference>
<dbReference type="eggNOG" id="COG0507">
    <property type="taxonomic scope" value="Bacteria"/>
</dbReference>
<dbReference type="GO" id="GO:0005524">
    <property type="term" value="F:ATP binding"/>
    <property type="evidence" value="ECO:0007669"/>
    <property type="project" value="UniProtKB-UniRule"/>
</dbReference>
<dbReference type="EMBL" id="CP002160">
    <property type="protein sequence ID" value="ADL52729.1"/>
    <property type="molecule type" value="Genomic_DNA"/>
</dbReference>
<dbReference type="Pfam" id="PF14520">
    <property type="entry name" value="HHH_5"/>
    <property type="match status" value="1"/>
</dbReference>
<dbReference type="HAMAP" id="MF_01488">
    <property type="entry name" value="RecD2"/>
    <property type="match status" value="1"/>
</dbReference>
<dbReference type="InterPro" id="IPR003593">
    <property type="entry name" value="AAA+_ATPase"/>
</dbReference>
<dbReference type="InterPro" id="IPR050534">
    <property type="entry name" value="Coronavir_polyprotein_1ab"/>
</dbReference>
<feature type="domain" description="Helix-hairpin-helix DNA-binding motif class 1" evidence="4">
    <location>
        <begin position="81"/>
        <end position="102"/>
    </location>
</feature>
<dbReference type="InterPro" id="IPR055446">
    <property type="entry name" value="RecD2_N_OB"/>
</dbReference>
<dbReference type="Gene3D" id="1.10.150.20">
    <property type="entry name" value="5' to 3' exonuclease, C-terminal subdomain"/>
    <property type="match status" value="1"/>
</dbReference>
<evidence type="ECO:0000259" key="5">
    <source>
        <dbReference type="SMART" id="SM00382"/>
    </source>
</evidence>
<dbReference type="GO" id="GO:0009338">
    <property type="term" value="C:exodeoxyribonuclease V complex"/>
    <property type="evidence" value="ECO:0007669"/>
    <property type="project" value="TreeGrafter"/>
</dbReference>
<reference evidence="6 7" key="1">
    <citation type="submission" date="2010-08" db="EMBL/GenBank/DDBJ databases">
        <title>Complete sequence of Clostridium cellulovorans 743B.</title>
        <authorList>
            <consortium name="US DOE Joint Genome Institute"/>
            <person name="Lucas S."/>
            <person name="Copeland A."/>
            <person name="Lapidus A."/>
            <person name="Cheng J.-F."/>
            <person name="Bruce D."/>
            <person name="Goodwin L."/>
            <person name="Pitluck S."/>
            <person name="Chertkov O."/>
            <person name="Detter J.C."/>
            <person name="Han C."/>
            <person name="Tapia R."/>
            <person name="Land M."/>
            <person name="Hauser L."/>
            <person name="Chang Y.-J."/>
            <person name="Jeffries C."/>
            <person name="Kyrpides N."/>
            <person name="Ivanova N."/>
            <person name="Mikhailova N."/>
            <person name="Hemme C.L."/>
            <person name="Woyke T."/>
        </authorList>
    </citation>
    <scope>NUCLEOTIDE SEQUENCE [LARGE SCALE GENOMIC DNA]</scope>
    <source>
        <strain evidence="7">ATCC 35296 / DSM 3052 / OCM 3 / 743B</strain>
    </source>
</reference>
<dbReference type="InterPro" id="IPR010994">
    <property type="entry name" value="RuvA_2-like"/>
</dbReference>
<dbReference type="HOGENOM" id="CLU_007524_0_3_9"/>
<dbReference type="Gene3D" id="1.10.10.2220">
    <property type="match status" value="1"/>
</dbReference>
<evidence type="ECO:0000313" key="6">
    <source>
        <dbReference type="EMBL" id="ADL52729.1"/>
    </source>
</evidence>
<dbReference type="CDD" id="cd18809">
    <property type="entry name" value="SF1_C_RecD"/>
    <property type="match status" value="1"/>
</dbReference>
<evidence type="ECO:0000256" key="1">
    <source>
        <dbReference type="ARBA" id="ARBA00022741"/>
    </source>
</evidence>
<gene>
    <name evidence="3" type="primary">recD2</name>
    <name evidence="6" type="ordered locus">Clocel_3039</name>
</gene>
<evidence type="ECO:0000256" key="2">
    <source>
        <dbReference type="ARBA" id="ARBA00022840"/>
    </source>
</evidence>
<protein>
    <recommendedName>
        <fullName evidence="3">ATP-dependent RecD2 DNA helicase</fullName>
        <ecNumber evidence="3">5.6.2.3</ecNumber>
    </recommendedName>
    <alternativeName>
        <fullName evidence="3">DNA 5'-3' helicase subunit RecD2</fullName>
    </alternativeName>
</protein>
<dbReference type="EC" id="5.6.2.3" evidence="3"/>
<dbReference type="InterPro" id="IPR029493">
    <property type="entry name" value="RecD2-like_HHH"/>
</dbReference>
<dbReference type="GO" id="GO:0006310">
    <property type="term" value="P:DNA recombination"/>
    <property type="evidence" value="ECO:0007669"/>
    <property type="project" value="InterPro"/>
</dbReference>
<feature type="domain" description="AAA+ ATPase" evidence="5">
    <location>
        <begin position="332"/>
        <end position="451"/>
    </location>
</feature>
<dbReference type="GO" id="GO:0006281">
    <property type="term" value="P:DNA repair"/>
    <property type="evidence" value="ECO:0007669"/>
    <property type="project" value="InterPro"/>
</dbReference>
<dbReference type="InterPro" id="IPR041451">
    <property type="entry name" value="RecD2_SH13"/>
</dbReference>
<dbReference type="GO" id="GO:0003677">
    <property type="term" value="F:DNA binding"/>
    <property type="evidence" value="ECO:0007669"/>
    <property type="project" value="UniProtKB-UniRule"/>
</dbReference>
<feature type="binding site" evidence="3">
    <location>
        <begin position="343"/>
        <end position="347"/>
    </location>
    <ligand>
        <name>ATP</name>
        <dbReference type="ChEBI" id="CHEBI:30616"/>
    </ligand>
</feature>
<dbReference type="SMART" id="SM00382">
    <property type="entry name" value="AAA"/>
    <property type="match status" value="1"/>
</dbReference>
<keyword evidence="1 3" id="KW-0547">Nucleotide-binding</keyword>
<dbReference type="KEGG" id="ccb:Clocel_3039"/>
<feature type="domain" description="Helix-hairpin-helix DNA-binding motif class 1" evidence="4">
    <location>
        <begin position="180"/>
        <end position="199"/>
    </location>
</feature>
<keyword evidence="2 3" id="KW-0067">ATP-binding</keyword>